<dbReference type="PROSITE" id="PS51257">
    <property type="entry name" value="PROKAR_LIPOPROTEIN"/>
    <property type="match status" value="1"/>
</dbReference>
<reference evidence="2 3" key="1">
    <citation type="submission" date="2019-02" db="EMBL/GenBank/DDBJ databases">
        <title>Deep-cultivation of Planctomycetes and their phenomic and genomic characterization uncovers novel biology.</title>
        <authorList>
            <person name="Wiegand S."/>
            <person name="Jogler M."/>
            <person name="Boedeker C."/>
            <person name="Pinto D."/>
            <person name="Vollmers J."/>
            <person name="Rivas-Marin E."/>
            <person name="Kohn T."/>
            <person name="Peeters S.H."/>
            <person name="Heuer A."/>
            <person name="Rast P."/>
            <person name="Oberbeckmann S."/>
            <person name="Bunk B."/>
            <person name="Jeske O."/>
            <person name="Meyerdierks A."/>
            <person name="Storesund J.E."/>
            <person name="Kallscheuer N."/>
            <person name="Luecker S."/>
            <person name="Lage O.M."/>
            <person name="Pohl T."/>
            <person name="Merkel B.J."/>
            <person name="Hornburger P."/>
            <person name="Mueller R.-W."/>
            <person name="Bruemmer F."/>
            <person name="Labrenz M."/>
            <person name="Spormann A.M."/>
            <person name="Op den Camp H."/>
            <person name="Overmann J."/>
            <person name="Amann R."/>
            <person name="Jetten M.S.M."/>
            <person name="Mascher T."/>
            <person name="Medema M.H."/>
            <person name="Devos D.P."/>
            <person name="Kaster A.-K."/>
            <person name="Ovreas L."/>
            <person name="Rohde M."/>
            <person name="Galperin M.Y."/>
            <person name="Jogler C."/>
        </authorList>
    </citation>
    <scope>NUCLEOTIDE SEQUENCE [LARGE SCALE GENOMIC DNA]</scope>
    <source>
        <strain evidence="2 3">Pan216</strain>
    </source>
</reference>
<feature type="signal peptide" evidence="1">
    <location>
        <begin position="1"/>
        <end position="23"/>
    </location>
</feature>
<gene>
    <name evidence="2" type="ORF">Pan216_46850</name>
</gene>
<evidence type="ECO:0008006" key="4">
    <source>
        <dbReference type="Google" id="ProtNLM"/>
    </source>
</evidence>
<dbReference type="SUPFAM" id="SSF49464">
    <property type="entry name" value="Carboxypeptidase regulatory domain-like"/>
    <property type="match status" value="1"/>
</dbReference>
<feature type="chain" id="PRO_5021709694" description="Nickel uptake substrate-specific transmembrane region" evidence="1">
    <location>
        <begin position="24"/>
        <end position="146"/>
    </location>
</feature>
<dbReference type="InterPro" id="IPR008969">
    <property type="entry name" value="CarboxyPept-like_regulatory"/>
</dbReference>
<accession>A0A518BA00</accession>
<sequence precursor="true">MKRSTFAKTVPSLALAVFLQTISAGCSSGKDTPPTSPVSGLITKKGQPVVNANVVFTPEAGRPASGKTDHEGHFTLTTFAPGDGAVPGNHGVAIISSIPAEKAPPGMQFPMKMGTPLDPRYANPKTSGLTANVATGESNHFEFAVD</sequence>
<name>A0A518BA00_9BACT</name>
<evidence type="ECO:0000313" key="2">
    <source>
        <dbReference type="EMBL" id="QDU63804.1"/>
    </source>
</evidence>
<dbReference type="RefSeq" id="WP_145261546.1">
    <property type="nucleotide sequence ID" value="NZ_CP036279.1"/>
</dbReference>
<organism evidence="2 3">
    <name type="scientific">Kolteria novifilia</name>
    <dbReference type="NCBI Taxonomy" id="2527975"/>
    <lineage>
        <taxon>Bacteria</taxon>
        <taxon>Pseudomonadati</taxon>
        <taxon>Planctomycetota</taxon>
        <taxon>Planctomycetia</taxon>
        <taxon>Kolteriales</taxon>
        <taxon>Kolteriaceae</taxon>
        <taxon>Kolteria</taxon>
    </lineage>
</organism>
<dbReference type="KEGG" id="knv:Pan216_46850"/>
<dbReference type="AlphaFoldDB" id="A0A518BA00"/>
<keyword evidence="1" id="KW-0732">Signal</keyword>
<protein>
    <recommendedName>
        <fullName evidence="4">Nickel uptake substrate-specific transmembrane region</fullName>
    </recommendedName>
</protein>
<evidence type="ECO:0000313" key="3">
    <source>
        <dbReference type="Proteomes" id="UP000317093"/>
    </source>
</evidence>
<keyword evidence="3" id="KW-1185">Reference proteome</keyword>
<dbReference type="EMBL" id="CP036279">
    <property type="protein sequence ID" value="QDU63804.1"/>
    <property type="molecule type" value="Genomic_DNA"/>
</dbReference>
<proteinExistence type="predicted"/>
<evidence type="ECO:0000256" key="1">
    <source>
        <dbReference type="SAM" id="SignalP"/>
    </source>
</evidence>
<dbReference type="OrthoDB" id="281179at2"/>
<dbReference type="Proteomes" id="UP000317093">
    <property type="component" value="Chromosome"/>
</dbReference>